<dbReference type="EnsemblProtists" id="EOD23725">
    <property type="protein sequence ID" value="EOD23725"/>
    <property type="gene ID" value="EMIHUDRAFT_457907"/>
</dbReference>
<sequence>MRGLCTDLQQATDPGNVLCGRETPDKQQPAMLVAVSGLLPLPSPLSADTTNLPQLLLRRAALPCMMVDAATKALLRREQDEAVARRAERERALLQPGTALVAKKQKGGRQSSGAGFGSGAAPAGKAASKKKGAKRPRQSASKAELAQRGSVLAKELQSSGVVRIDGALSAATADALRDFVDAERLRCEEEVEAGGRPSTDRFANLVLLSNRCDLLLPLQGPPLDAMQERAARSSRPHLPTQGRGLPTTVSRPSPLVSAMLVQELLGEASALGSLLEEASFNELACLISEPGSKQQPLHPDTPYSPTPPLYAAFVALQDVDAKMGPTIYLPGTHTEAEHTAFYGGNLEVGRDTVGLRTNVVDEEYIASRPVKLGLLKKGDVALYNQQVLHCGGANESPDRVRRQFYISVRDTRVKGVQARASIRPALLGQLTLGAVRDELRELAAGGEARRFAALHAADMQAPDGDARHEALSHERVAAISAMDSARKAHE</sequence>
<dbReference type="Proteomes" id="UP000013827">
    <property type="component" value="Unassembled WGS sequence"/>
</dbReference>
<name>A0A0D3JJP0_EMIH1</name>
<feature type="compositionally biased region" description="Low complexity" evidence="1">
    <location>
        <begin position="108"/>
        <end position="126"/>
    </location>
</feature>
<dbReference type="AlphaFoldDB" id="A0A0D3JJP0"/>
<feature type="compositionally biased region" description="Basic residues" evidence="1">
    <location>
        <begin position="127"/>
        <end position="137"/>
    </location>
</feature>
<dbReference type="PANTHER" id="PTHR37563:SF2">
    <property type="entry name" value="PHYTANOYL-COA DIOXYGENASE FAMILY PROTEIN (AFU_ORTHOLOGUE AFUA_2G03330)"/>
    <property type="match status" value="1"/>
</dbReference>
<keyword evidence="3" id="KW-1185">Reference proteome</keyword>
<dbReference type="KEGG" id="ehx:EMIHUDRAFT_457907"/>
<protein>
    <recommendedName>
        <fullName evidence="4">Phytanoyl-CoA dioxygenase</fullName>
    </recommendedName>
</protein>
<evidence type="ECO:0008006" key="4">
    <source>
        <dbReference type="Google" id="ProtNLM"/>
    </source>
</evidence>
<reference evidence="3" key="1">
    <citation type="journal article" date="2013" name="Nature">
        <title>Pan genome of the phytoplankton Emiliania underpins its global distribution.</title>
        <authorList>
            <person name="Read B.A."/>
            <person name="Kegel J."/>
            <person name="Klute M.J."/>
            <person name="Kuo A."/>
            <person name="Lefebvre S.C."/>
            <person name="Maumus F."/>
            <person name="Mayer C."/>
            <person name="Miller J."/>
            <person name="Monier A."/>
            <person name="Salamov A."/>
            <person name="Young J."/>
            <person name="Aguilar M."/>
            <person name="Claverie J.M."/>
            <person name="Frickenhaus S."/>
            <person name="Gonzalez K."/>
            <person name="Herman E.K."/>
            <person name="Lin Y.C."/>
            <person name="Napier J."/>
            <person name="Ogata H."/>
            <person name="Sarno A.F."/>
            <person name="Shmutz J."/>
            <person name="Schroeder D."/>
            <person name="de Vargas C."/>
            <person name="Verret F."/>
            <person name="von Dassow P."/>
            <person name="Valentin K."/>
            <person name="Van de Peer Y."/>
            <person name="Wheeler G."/>
            <person name="Dacks J.B."/>
            <person name="Delwiche C.F."/>
            <person name="Dyhrman S.T."/>
            <person name="Glockner G."/>
            <person name="John U."/>
            <person name="Richards T."/>
            <person name="Worden A.Z."/>
            <person name="Zhang X."/>
            <person name="Grigoriev I.V."/>
            <person name="Allen A.E."/>
            <person name="Bidle K."/>
            <person name="Borodovsky M."/>
            <person name="Bowler C."/>
            <person name="Brownlee C."/>
            <person name="Cock J.M."/>
            <person name="Elias M."/>
            <person name="Gladyshev V.N."/>
            <person name="Groth M."/>
            <person name="Guda C."/>
            <person name="Hadaegh A."/>
            <person name="Iglesias-Rodriguez M.D."/>
            <person name="Jenkins J."/>
            <person name="Jones B.M."/>
            <person name="Lawson T."/>
            <person name="Leese F."/>
            <person name="Lindquist E."/>
            <person name="Lobanov A."/>
            <person name="Lomsadze A."/>
            <person name="Malik S.B."/>
            <person name="Marsh M.E."/>
            <person name="Mackinder L."/>
            <person name="Mock T."/>
            <person name="Mueller-Roeber B."/>
            <person name="Pagarete A."/>
            <person name="Parker M."/>
            <person name="Probert I."/>
            <person name="Quesneville H."/>
            <person name="Raines C."/>
            <person name="Rensing S.A."/>
            <person name="Riano-Pachon D.M."/>
            <person name="Richier S."/>
            <person name="Rokitta S."/>
            <person name="Shiraiwa Y."/>
            <person name="Soanes D.M."/>
            <person name="van der Giezen M."/>
            <person name="Wahlund T.M."/>
            <person name="Williams B."/>
            <person name="Wilson W."/>
            <person name="Wolfe G."/>
            <person name="Wurch L.L."/>
        </authorList>
    </citation>
    <scope>NUCLEOTIDE SEQUENCE</scope>
</reference>
<feature type="region of interest" description="Disordered" evidence="1">
    <location>
        <begin position="228"/>
        <end position="251"/>
    </location>
</feature>
<dbReference type="HOGENOM" id="CLU_557163_0_0_1"/>
<feature type="region of interest" description="Disordered" evidence="1">
    <location>
        <begin position="96"/>
        <end position="146"/>
    </location>
</feature>
<evidence type="ECO:0000313" key="2">
    <source>
        <dbReference type="EnsemblProtists" id="EOD23725"/>
    </source>
</evidence>
<dbReference type="RefSeq" id="XP_005776154.1">
    <property type="nucleotide sequence ID" value="XM_005776097.1"/>
</dbReference>
<dbReference type="PaxDb" id="2903-EOD23725"/>
<dbReference type="InterPro" id="IPR051961">
    <property type="entry name" value="Fungal_Metabolite_Diox"/>
</dbReference>
<dbReference type="GeneID" id="17269263"/>
<dbReference type="Gene3D" id="2.60.120.620">
    <property type="entry name" value="q2cbj1_9rhob like domain"/>
    <property type="match status" value="1"/>
</dbReference>
<dbReference type="PANTHER" id="PTHR37563">
    <property type="entry name" value="PHYTANOYL-COA DIOXYGENASE FAMILY PROTEIN (AFU_ORTHOLOGUE AFUA_2G03330)"/>
    <property type="match status" value="1"/>
</dbReference>
<organism evidence="2 3">
    <name type="scientific">Emiliania huxleyi (strain CCMP1516)</name>
    <dbReference type="NCBI Taxonomy" id="280463"/>
    <lineage>
        <taxon>Eukaryota</taxon>
        <taxon>Haptista</taxon>
        <taxon>Haptophyta</taxon>
        <taxon>Prymnesiophyceae</taxon>
        <taxon>Isochrysidales</taxon>
        <taxon>Noelaerhabdaceae</taxon>
        <taxon>Emiliania</taxon>
    </lineage>
</organism>
<dbReference type="SUPFAM" id="SSF51197">
    <property type="entry name" value="Clavaminate synthase-like"/>
    <property type="match status" value="1"/>
</dbReference>
<dbReference type="eggNOG" id="ENOG502S17C">
    <property type="taxonomic scope" value="Eukaryota"/>
</dbReference>
<dbReference type="InterPro" id="IPR008775">
    <property type="entry name" value="Phytyl_CoA_dOase-like"/>
</dbReference>
<dbReference type="Pfam" id="PF05721">
    <property type="entry name" value="PhyH"/>
    <property type="match status" value="1"/>
</dbReference>
<evidence type="ECO:0000313" key="3">
    <source>
        <dbReference type="Proteomes" id="UP000013827"/>
    </source>
</evidence>
<reference evidence="2" key="2">
    <citation type="submission" date="2024-10" db="UniProtKB">
        <authorList>
            <consortium name="EnsemblProtists"/>
        </authorList>
    </citation>
    <scope>IDENTIFICATION</scope>
</reference>
<accession>A0A0D3JJP0</accession>
<proteinExistence type="predicted"/>
<evidence type="ECO:0000256" key="1">
    <source>
        <dbReference type="SAM" id="MobiDB-lite"/>
    </source>
</evidence>